<dbReference type="EMBL" id="VVIW01000035">
    <property type="protein sequence ID" value="NHZ44606.1"/>
    <property type="molecule type" value="Genomic_DNA"/>
</dbReference>
<evidence type="ECO:0008006" key="3">
    <source>
        <dbReference type="Google" id="ProtNLM"/>
    </source>
</evidence>
<keyword evidence="2" id="KW-1185">Reference proteome</keyword>
<dbReference type="Proteomes" id="UP000819052">
    <property type="component" value="Unassembled WGS sequence"/>
</dbReference>
<name>A0ABX0MBN6_9BURK</name>
<accession>A0ABX0MBN6</accession>
<dbReference type="RefSeq" id="WP_167081421.1">
    <property type="nucleotide sequence ID" value="NZ_VVIW01000035.1"/>
</dbReference>
<evidence type="ECO:0000313" key="2">
    <source>
        <dbReference type="Proteomes" id="UP000819052"/>
    </source>
</evidence>
<dbReference type="SUPFAM" id="SSF48371">
    <property type="entry name" value="ARM repeat"/>
    <property type="match status" value="1"/>
</dbReference>
<proteinExistence type="predicted"/>
<protein>
    <recommendedName>
        <fullName evidence="3">HEAT repeat domain-containing protein</fullName>
    </recommendedName>
</protein>
<dbReference type="InterPro" id="IPR016024">
    <property type="entry name" value="ARM-type_fold"/>
</dbReference>
<gene>
    <name evidence="1" type="ORF">F1609_31280</name>
</gene>
<evidence type="ECO:0000313" key="1">
    <source>
        <dbReference type="EMBL" id="NHZ44606.1"/>
    </source>
</evidence>
<comment type="caution">
    <text evidence="1">The sequence shown here is derived from an EMBL/GenBank/DDBJ whole genome shotgun (WGS) entry which is preliminary data.</text>
</comment>
<dbReference type="InterPro" id="IPR011989">
    <property type="entry name" value="ARM-like"/>
</dbReference>
<reference evidence="1 2" key="1">
    <citation type="submission" date="2019-09" db="EMBL/GenBank/DDBJ databases">
        <title>Taxonomy of Antarctic Massilia spp.: description of Massilia rubra sp. nov., Massilia aquatica sp. nov., Massilia mucilaginosa sp. nov., Massilia frigida sp. nov. isolated from streams, lakes and regoliths.</title>
        <authorList>
            <person name="Holochova P."/>
            <person name="Sedlacek I."/>
            <person name="Kralova S."/>
            <person name="Maslanova I."/>
            <person name="Busse H.-J."/>
            <person name="Stankova E."/>
            <person name="Vrbovska V."/>
            <person name="Kovarovic V."/>
            <person name="Bartak M."/>
            <person name="Svec P."/>
            <person name="Pantucek R."/>
        </authorList>
    </citation>
    <scope>NUCLEOTIDE SEQUENCE [LARGE SCALE GENOMIC DNA]</scope>
    <source>
        <strain evidence="1 2">CCM 8693</strain>
    </source>
</reference>
<dbReference type="Gene3D" id="1.25.10.10">
    <property type="entry name" value="Leucine-rich Repeat Variant"/>
    <property type="match status" value="1"/>
</dbReference>
<organism evidence="1 2">
    <name type="scientific">Massilia aquatica</name>
    <dbReference type="NCBI Taxonomy" id="2609000"/>
    <lineage>
        <taxon>Bacteria</taxon>
        <taxon>Pseudomonadati</taxon>
        <taxon>Pseudomonadota</taxon>
        <taxon>Betaproteobacteria</taxon>
        <taxon>Burkholderiales</taxon>
        <taxon>Oxalobacteraceae</taxon>
        <taxon>Telluria group</taxon>
        <taxon>Massilia</taxon>
    </lineage>
</organism>
<sequence length="410" mass="44315">MARFSQSLAAHLEGLAVAGAAGWPLCLAALERWKKPAEAFVAAHTAFGLADASQGEALLAQIRARPDELLRGVISALAWIPLTRAHSVIEEWTGARSDAVMQVAALRSVALIGADAFDAIGQPLDPLLNSSDEHVRAAACRVAALLPSEDWAFSTLHERLLDPVLTVRAEAAIALGTSRYLGASATSDNGVQAYEALSECVTAQAAVLNASTGWYRKQALRRLTRWVQHLAARYPVGQDCTAVLDMLPSRLNLRFIAYHGDSAHLPYVIKQMSIQSEALYAGWVWQTVTGVDISTAGLSLPEPALDIEAEAIREVPMDADLGLARPDVEAIRRFSTASLVDGQRYLLGLALTPANALTVLRTAPQAQRNIAAQYLQLRYPHNRVSVRAPVLRQLATMNQIQTLLDDEGLR</sequence>